<sequence>MSWRYKNFLYAFVSTLEVQRLLIHSTVIRFGKNFVGAQAAASVASHVVNHGGTRSSEDDI</sequence>
<proteinExistence type="predicted"/>
<organism evidence="1 2">
    <name type="scientific">Caballeronia sordidicola</name>
    <name type="common">Burkholderia sordidicola</name>
    <dbReference type="NCBI Taxonomy" id="196367"/>
    <lineage>
        <taxon>Bacteria</taxon>
        <taxon>Pseudomonadati</taxon>
        <taxon>Pseudomonadota</taxon>
        <taxon>Betaproteobacteria</taxon>
        <taxon>Burkholderiales</taxon>
        <taxon>Burkholderiaceae</taxon>
        <taxon>Caballeronia</taxon>
    </lineage>
</organism>
<reference evidence="2" key="1">
    <citation type="submission" date="2017-01" db="EMBL/GenBank/DDBJ databases">
        <title>Genome Analysis of Deinococcus marmoris KOPRI26562.</title>
        <authorList>
            <person name="Kim J.H."/>
            <person name="Oh H.-M."/>
        </authorList>
    </citation>
    <scope>NUCLEOTIDE SEQUENCE [LARGE SCALE GENOMIC DNA]</scope>
    <source>
        <strain evidence="2">PAMC 26633</strain>
    </source>
</reference>
<gene>
    <name evidence="1" type="ORF">BSU04_23690</name>
</gene>
<dbReference type="Proteomes" id="UP000214720">
    <property type="component" value="Unassembled WGS sequence"/>
</dbReference>
<protein>
    <submittedName>
        <fullName evidence="1">Uncharacterized protein</fullName>
    </submittedName>
</protein>
<name>A0A226WY85_CABSO</name>
<evidence type="ECO:0000313" key="1">
    <source>
        <dbReference type="EMBL" id="OXC76073.1"/>
    </source>
</evidence>
<accession>A0A226WY85</accession>
<dbReference type="AlphaFoldDB" id="A0A226WY85"/>
<dbReference type="EMBL" id="MTHB01000147">
    <property type="protein sequence ID" value="OXC76073.1"/>
    <property type="molecule type" value="Genomic_DNA"/>
</dbReference>
<comment type="caution">
    <text evidence="1">The sequence shown here is derived from an EMBL/GenBank/DDBJ whole genome shotgun (WGS) entry which is preliminary data.</text>
</comment>
<evidence type="ECO:0000313" key="2">
    <source>
        <dbReference type="Proteomes" id="UP000214720"/>
    </source>
</evidence>